<dbReference type="AlphaFoldDB" id="A0A9W9UYT2"/>
<keyword evidence="2" id="KW-1185">Reference proteome</keyword>
<accession>A0A9W9UYT2</accession>
<organism evidence="1 2">
    <name type="scientific">Penicillium concentricum</name>
    <dbReference type="NCBI Taxonomy" id="293559"/>
    <lineage>
        <taxon>Eukaryota</taxon>
        <taxon>Fungi</taxon>
        <taxon>Dikarya</taxon>
        <taxon>Ascomycota</taxon>
        <taxon>Pezizomycotina</taxon>
        <taxon>Eurotiomycetes</taxon>
        <taxon>Eurotiomycetidae</taxon>
        <taxon>Eurotiales</taxon>
        <taxon>Aspergillaceae</taxon>
        <taxon>Penicillium</taxon>
    </lineage>
</organism>
<sequence length="176" mass="19175">MIPSEVTLQELTSAPYLGRGAAANILAQPLGSNQIIFIEVNDFPGAGDYENNENGAWVPRFVETSNRLPSALPPSELDSVQQRHHELALAAGFCNAMLHIEAKLRNSSWHYAMDSDAHGLDDLQLKTSTTTTTQPKDVFPIEINSCPPGWQEVEVTGRTHGASYYSLSLPNALGDK</sequence>
<protein>
    <submittedName>
        <fullName evidence="1">ATP-grasp fold subdomain 1</fullName>
    </submittedName>
</protein>
<proteinExistence type="predicted"/>
<reference evidence="1" key="2">
    <citation type="journal article" date="2023" name="IMA Fungus">
        <title>Comparative genomic study of the Penicillium genus elucidates a diverse pangenome and 15 lateral gene transfer events.</title>
        <authorList>
            <person name="Petersen C."/>
            <person name="Sorensen T."/>
            <person name="Nielsen M.R."/>
            <person name="Sondergaard T.E."/>
            <person name="Sorensen J.L."/>
            <person name="Fitzpatrick D.A."/>
            <person name="Frisvad J.C."/>
            <person name="Nielsen K.L."/>
        </authorList>
    </citation>
    <scope>NUCLEOTIDE SEQUENCE</scope>
    <source>
        <strain evidence="1">IBT 3081</strain>
    </source>
</reference>
<name>A0A9W9UYT2_9EURO</name>
<dbReference type="Gene3D" id="3.30.470.20">
    <property type="entry name" value="ATP-grasp fold, B domain"/>
    <property type="match status" value="1"/>
</dbReference>
<dbReference type="GeneID" id="81466272"/>
<evidence type="ECO:0000313" key="1">
    <source>
        <dbReference type="EMBL" id="KAJ5360175.1"/>
    </source>
</evidence>
<dbReference type="Proteomes" id="UP001147752">
    <property type="component" value="Unassembled WGS sequence"/>
</dbReference>
<dbReference type="EMBL" id="JAPZBT010000004">
    <property type="protein sequence ID" value="KAJ5360175.1"/>
    <property type="molecule type" value="Genomic_DNA"/>
</dbReference>
<reference evidence="1" key="1">
    <citation type="submission" date="2022-12" db="EMBL/GenBank/DDBJ databases">
        <authorList>
            <person name="Petersen C."/>
        </authorList>
    </citation>
    <scope>NUCLEOTIDE SEQUENCE</scope>
    <source>
        <strain evidence="1">IBT 3081</strain>
    </source>
</reference>
<evidence type="ECO:0000313" key="2">
    <source>
        <dbReference type="Proteomes" id="UP001147752"/>
    </source>
</evidence>
<gene>
    <name evidence="1" type="ORF">N7517_009366</name>
</gene>
<dbReference type="OrthoDB" id="434648at2759"/>
<dbReference type="RefSeq" id="XP_056575661.1">
    <property type="nucleotide sequence ID" value="XM_056727089.1"/>
</dbReference>
<comment type="caution">
    <text evidence="1">The sequence shown here is derived from an EMBL/GenBank/DDBJ whole genome shotgun (WGS) entry which is preliminary data.</text>
</comment>